<reference evidence="2" key="1">
    <citation type="submission" date="2020-11" db="EMBL/GenBank/DDBJ databases">
        <authorList>
            <consortium name="DOE Joint Genome Institute"/>
            <person name="Ahrendt S."/>
            <person name="Riley R."/>
            <person name="Andreopoulos W."/>
            <person name="Labutti K."/>
            <person name="Pangilinan J."/>
            <person name="Ruiz-Duenas F.J."/>
            <person name="Barrasa J.M."/>
            <person name="Sanchez-Garcia M."/>
            <person name="Camarero S."/>
            <person name="Miyauchi S."/>
            <person name="Serrano A."/>
            <person name="Linde D."/>
            <person name="Babiker R."/>
            <person name="Drula E."/>
            <person name="Ayuso-Fernandez I."/>
            <person name="Pacheco R."/>
            <person name="Padilla G."/>
            <person name="Ferreira P."/>
            <person name="Barriuso J."/>
            <person name="Kellner H."/>
            <person name="Castanera R."/>
            <person name="Alfaro M."/>
            <person name="Ramirez L."/>
            <person name="Pisabarro A.G."/>
            <person name="Kuo A."/>
            <person name="Tritt A."/>
            <person name="Lipzen A."/>
            <person name="He G."/>
            <person name="Yan M."/>
            <person name="Ng V."/>
            <person name="Cullen D."/>
            <person name="Martin F."/>
            <person name="Rosso M.-N."/>
            <person name="Henrissat B."/>
            <person name="Hibbett D."/>
            <person name="Martinez A.T."/>
            <person name="Grigoriev I.V."/>
        </authorList>
    </citation>
    <scope>NUCLEOTIDE SEQUENCE</scope>
    <source>
        <strain evidence="2">CIRM-BRFM 674</strain>
    </source>
</reference>
<dbReference type="Proteomes" id="UP000807469">
    <property type="component" value="Unassembled WGS sequence"/>
</dbReference>
<evidence type="ECO:0000313" key="2">
    <source>
        <dbReference type="EMBL" id="KAF9482813.1"/>
    </source>
</evidence>
<dbReference type="Pfam" id="PF10075">
    <property type="entry name" value="CSN8_PSD8_EIF3K"/>
    <property type="match status" value="1"/>
</dbReference>
<comment type="caution">
    <text evidence="2">The sequence shown here is derived from an EMBL/GenBank/DDBJ whole genome shotgun (WGS) entry which is preliminary data.</text>
</comment>
<dbReference type="AlphaFoldDB" id="A0A9P6D4N8"/>
<accession>A0A9P6D4N8</accession>
<dbReference type="InterPro" id="IPR033464">
    <property type="entry name" value="CSN8_PSD8_EIF3K"/>
</dbReference>
<dbReference type="EMBL" id="MU155161">
    <property type="protein sequence ID" value="KAF9482813.1"/>
    <property type="molecule type" value="Genomic_DNA"/>
</dbReference>
<evidence type="ECO:0000259" key="1">
    <source>
        <dbReference type="Pfam" id="PF10075"/>
    </source>
</evidence>
<protein>
    <recommendedName>
        <fullName evidence="1">CSN8/PSMD8/EIF3K domain-containing protein</fullName>
    </recommendedName>
</protein>
<organism evidence="2 3">
    <name type="scientific">Pholiota conissans</name>
    <dbReference type="NCBI Taxonomy" id="109636"/>
    <lineage>
        <taxon>Eukaryota</taxon>
        <taxon>Fungi</taxon>
        <taxon>Dikarya</taxon>
        <taxon>Basidiomycota</taxon>
        <taxon>Agaricomycotina</taxon>
        <taxon>Agaricomycetes</taxon>
        <taxon>Agaricomycetidae</taxon>
        <taxon>Agaricales</taxon>
        <taxon>Agaricineae</taxon>
        <taxon>Strophariaceae</taxon>
        <taxon>Pholiota</taxon>
    </lineage>
</organism>
<sequence length="258" mass="28219">MANGPPTPPATTAVELQDAARASAPIAEISAPATAQSDNLLRPEVYQRVIPAMVEAITQKNYQVLIDLAEEAEYMIAKERQPIRLFVIAPLVLAYLIRDNAPPARHALHRLSENLATLPLSRALSSIVVSTMNRQHAQLYEQVNALTSLVSQPDFFDRNLGSVIHDLTAVFLESFRQRTFELLSTAYTSLPSSLACVYLGLPAEQIINVAENNGWSYEPSSQILSPKHNSNTFGTSPSGFSSLNTFHFVADSVAQLES</sequence>
<evidence type="ECO:0000313" key="3">
    <source>
        <dbReference type="Proteomes" id="UP000807469"/>
    </source>
</evidence>
<proteinExistence type="predicted"/>
<feature type="domain" description="CSN8/PSMD8/EIF3K" evidence="1">
    <location>
        <begin position="92"/>
        <end position="228"/>
    </location>
</feature>
<dbReference type="OrthoDB" id="5351233at2759"/>
<gene>
    <name evidence="2" type="ORF">BDN70DRAFT_852734</name>
</gene>
<name>A0A9P6D4N8_9AGAR</name>
<keyword evidence="3" id="KW-1185">Reference proteome</keyword>